<proteinExistence type="predicted"/>
<dbReference type="HOGENOM" id="CLU_2296930_0_0_1"/>
<gene>
    <name evidence="1" type="primary">AlNc14C86G5519</name>
    <name evidence="1" type="ORF">ALNC14_062630</name>
</gene>
<reference evidence="1" key="2">
    <citation type="submission" date="2011-02" db="EMBL/GenBank/DDBJ databases">
        <authorList>
            <person name="MacLean D."/>
        </authorList>
    </citation>
    <scope>NUCLEOTIDE SEQUENCE</scope>
</reference>
<reference evidence="1" key="1">
    <citation type="journal article" date="2011" name="PLoS Biol.">
        <title>Gene gain and loss during evolution of obligate parasitism in the white rust pathogen of Arabidopsis thaliana.</title>
        <authorList>
            <person name="Kemen E."/>
            <person name="Gardiner A."/>
            <person name="Schultz-Larsen T."/>
            <person name="Kemen A.C."/>
            <person name="Balmuth A.L."/>
            <person name="Robert-Seilaniantz A."/>
            <person name="Bailey K."/>
            <person name="Holub E."/>
            <person name="Studholme D.J."/>
            <person name="Maclean D."/>
            <person name="Jones J.D."/>
        </authorList>
    </citation>
    <scope>NUCLEOTIDE SEQUENCE</scope>
</reference>
<evidence type="ECO:0000313" key="1">
    <source>
        <dbReference type="EMBL" id="CCA20120.1"/>
    </source>
</evidence>
<name>F0WFY6_9STRA</name>
<sequence>MFGSSNWTTLITSKATLTISSSVERILQAEIIVACSDYNTRVGRAYVVKSSDYRRYRGACVNKNCEFVVNFAFGKELKPPSEFRRHNFDPTKQIIFLNSIN</sequence>
<dbReference type="EMBL" id="FR824131">
    <property type="protein sequence ID" value="CCA20120.1"/>
    <property type="molecule type" value="Genomic_DNA"/>
</dbReference>
<protein>
    <submittedName>
        <fullName evidence="1">AlNc14C86G5519 protein</fullName>
    </submittedName>
</protein>
<accession>F0WFY6</accession>
<organism evidence="1">
    <name type="scientific">Albugo laibachii Nc14</name>
    <dbReference type="NCBI Taxonomy" id="890382"/>
    <lineage>
        <taxon>Eukaryota</taxon>
        <taxon>Sar</taxon>
        <taxon>Stramenopiles</taxon>
        <taxon>Oomycota</taxon>
        <taxon>Peronosporomycetes</taxon>
        <taxon>Albuginales</taxon>
        <taxon>Albuginaceae</taxon>
        <taxon>Albugo</taxon>
    </lineage>
</organism>
<dbReference type="AlphaFoldDB" id="F0WFY6"/>